<dbReference type="Pfam" id="PF04203">
    <property type="entry name" value="Sortase"/>
    <property type="match status" value="1"/>
</dbReference>
<keyword evidence="1 3" id="KW-0378">Hydrolase</keyword>
<dbReference type="RefSeq" id="WP_251222852.1">
    <property type="nucleotide sequence ID" value="NZ_JAMBOL010000005.1"/>
</dbReference>
<gene>
    <name evidence="3" type="primary">srtB</name>
    <name evidence="3" type="ORF">M3202_08130</name>
</gene>
<dbReference type="EC" id="3.4.22.71" evidence="3"/>
<dbReference type="CDD" id="cd05826">
    <property type="entry name" value="Sortase_B"/>
    <property type="match status" value="1"/>
</dbReference>
<evidence type="ECO:0000313" key="4">
    <source>
        <dbReference type="Proteomes" id="UP001139179"/>
    </source>
</evidence>
<proteinExistence type="predicted"/>
<dbReference type="Gene3D" id="2.40.260.10">
    <property type="entry name" value="Sortase"/>
    <property type="match status" value="1"/>
</dbReference>
<evidence type="ECO:0000313" key="3">
    <source>
        <dbReference type="EMBL" id="MCM3714053.1"/>
    </source>
</evidence>
<dbReference type="InterPro" id="IPR009835">
    <property type="entry name" value="SrtB"/>
</dbReference>
<reference evidence="3" key="1">
    <citation type="submission" date="2022-05" db="EMBL/GenBank/DDBJ databases">
        <title>Comparative Genomics of Spacecraft Associated Microbes.</title>
        <authorList>
            <person name="Tran M.T."/>
            <person name="Wright A."/>
            <person name="Seuylemezian A."/>
            <person name="Eisen J."/>
            <person name="Coil D."/>
        </authorList>
    </citation>
    <scope>NUCLEOTIDE SEQUENCE</scope>
    <source>
        <strain evidence="3">214.1.1</strain>
    </source>
</reference>
<organism evidence="3 4">
    <name type="scientific">Halalkalibacter oceani</name>
    <dbReference type="NCBI Taxonomy" id="1653776"/>
    <lineage>
        <taxon>Bacteria</taxon>
        <taxon>Bacillati</taxon>
        <taxon>Bacillota</taxon>
        <taxon>Bacilli</taxon>
        <taxon>Bacillales</taxon>
        <taxon>Bacillaceae</taxon>
        <taxon>Halalkalibacter</taxon>
    </lineage>
</organism>
<dbReference type="AlphaFoldDB" id="A0A9X2IPY7"/>
<dbReference type="InterPro" id="IPR023365">
    <property type="entry name" value="Sortase_dom-sf"/>
</dbReference>
<dbReference type="Proteomes" id="UP001139179">
    <property type="component" value="Unassembled WGS sequence"/>
</dbReference>
<keyword evidence="4" id="KW-1185">Reference proteome</keyword>
<dbReference type="GO" id="GO:0016787">
    <property type="term" value="F:hydrolase activity"/>
    <property type="evidence" value="ECO:0007669"/>
    <property type="project" value="UniProtKB-KW"/>
</dbReference>
<evidence type="ECO:0000256" key="2">
    <source>
        <dbReference type="PIRSR" id="PIRSR605754-1"/>
    </source>
</evidence>
<feature type="active site" description="Proton donor/acceptor" evidence="2">
    <location>
        <position position="139"/>
    </location>
</feature>
<feature type="active site" description="Acyl-thioester intermediate" evidence="2">
    <location>
        <position position="232"/>
    </location>
</feature>
<dbReference type="InterPro" id="IPR005754">
    <property type="entry name" value="Sortase"/>
</dbReference>
<protein>
    <submittedName>
        <fullName evidence="3">Class B sortase</fullName>
        <ecNumber evidence="3">3.4.22.71</ecNumber>
    </submittedName>
</protein>
<accession>A0A9X2IPY7</accession>
<name>A0A9X2IPY7_9BACI</name>
<dbReference type="EMBL" id="JAMBOL010000005">
    <property type="protein sequence ID" value="MCM3714053.1"/>
    <property type="molecule type" value="Genomic_DNA"/>
</dbReference>
<comment type="caution">
    <text evidence="3">The sequence shown here is derived from an EMBL/GenBank/DDBJ whole genome shotgun (WGS) entry which is preliminary data.</text>
</comment>
<dbReference type="SUPFAM" id="SSF63817">
    <property type="entry name" value="Sortase"/>
    <property type="match status" value="1"/>
</dbReference>
<dbReference type="NCBIfam" id="TIGR03064">
    <property type="entry name" value="sortase_srtB"/>
    <property type="match status" value="1"/>
</dbReference>
<evidence type="ECO:0000256" key="1">
    <source>
        <dbReference type="ARBA" id="ARBA00022801"/>
    </source>
</evidence>
<sequence length="252" mass="28854">MKKLAGIYQRIGISLCVTVSGFSLFHVTDVYVEGKQNEVTLEEARQLYEPAPVLPAAAQSEQKQVEEPRFEKLRRLNEDIIGWIQIDGTPVDYPLLQAADNETYLSLDYKGEKQRAGSIFVDYRNAAPLQERHTIIYGHHMRDGSMFAGLQKFVEPDFLKRHKMFTIETLTDSYQIEIFAVYRTTTDFYYLETDFHSDEAFLSFIEEIQARSLHQAEVDITADDKIVTLSTCDYVADPADGRLVIHGKVRAD</sequence>